<dbReference type="InterPro" id="IPR014001">
    <property type="entry name" value="Helicase_ATP-bd"/>
</dbReference>
<feature type="region of interest" description="Disordered" evidence="5">
    <location>
        <begin position="906"/>
        <end position="926"/>
    </location>
</feature>
<dbReference type="Gene3D" id="3.40.50.10810">
    <property type="entry name" value="Tandem AAA-ATPase domain"/>
    <property type="match status" value="1"/>
</dbReference>
<comment type="caution">
    <text evidence="8">The sequence shown here is derived from an EMBL/GenBank/DDBJ whole genome shotgun (WGS) entry which is preliminary data.</text>
</comment>
<feature type="domain" description="Helicase ATP-binding" evidence="6">
    <location>
        <begin position="103"/>
        <end position="272"/>
    </location>
</feature>
<accession>A0ABR1G1E2</accession>
<dbReference type="GO" id="GO:0004386">
    <property type="term" value="F:helicase activity"/>
    <property type="evidence" value="ECO:0007669"/>
    <property type="project" value="UniProtKB-KW"/>
</dbReference>
<feature type="region of interest" description="Disordered" evidence="5">
    <location>
        <begin position="1110"/>
        <end position="1154"/>
    </location>
</feature>
<protein>
    <submittedName>
        <fullName evidence="8">Helicase</fullName>
    </submittedName>
</protein>
<dbReference type="EMBL" id="JBBJCI010000142">
    <property type="protein sequence ID" value="KAK7242465.1"/>
    <property type="molecule type" value="Genomic_DNA"/>
</dbReference>
<dbReference type="SUPFAM" id="SSF57903">
    <property type="entry name" value="FYVE/PHD zinc finger"/>
    <property type="match status" value="1"/>
</dbReference>
<dbReference type="SUPFAM" id="SSF52540">
    <property type="entry name" value="P-loop containing nucleoside triphosphate hydrolases"/>
    <property type="match status" value="2"/>
</dbReference>
<reference evidence="8 9" key="1">
    <citation type="submission" date="2024-03" db="EMBL/GenBank/DDBJ databases">
        <title>Aureococcus anophagefferens CCMP1851 and Kratosvirus quantuckense: Draft genome of a second virus-susceptible host strain in the model system.</title>
        <authorList>
            <person name="Chase E."/>
            <person name="Truchon A.R."/>
            <person name="Schepens W."/>
            <person name="Wilhelm S.W."/>
        </authorList>
    </citation>
    <scope>NUCLEOTIDE SEQUENCE [LARGE SCALE GENOMIC DNA]</scope>
    <source>
        <strain evidence="8 9">CCMP1851</strain>
    </source>
</reference>
<dbReference type="Gene3D" id="3.30.40.10">
    <property type="entry name" value="Zinc/RING finger domain, C3HC4 (zinc finger)"/>
    <property type="match status" value="1"/>
</dbReference>
<name>A0ABR1G1E2_AURAN</name>
<dbReference type="InterPro" id="IPR001650">
    <property type="entry name" value="Helicase_C-like"/>
</dbReference>
<dbReference type="Pfam" id="PF00271">
    <property type="entry name" value="Helicase_C"/>
    <property type="match status" value="1"/>
</dbReference>
<dbReference type="Proteomes" id="UP001363151">
    <property type="component" value="Unassembled WGS sequence"/>
</dbReference>
<dbReference type="PANTHER" id="PTHR10799">
    <property type="entry name" value="SNF2/RAD54 HELICASE FAMILY"/>
    <property type="match status" value="1"/>
</dbReference>
<dbReference type="InterPro" id="IPR000330">
    <property type="entry name" value="SNF2_N"/>
</dbReference>
<evidence type="ECO:0000256" key="3">
    <source>
        <dbReference type="ARBA" id="ARBA00022801"/>
    </source>
</evidence>
<evidence type="ECO:0000256" key="4">
    <source>
        <dbReference type="ARBA" id="ARBA00022833"/>
    </source>
</evidence>
<feature type="compositionally biased region" description="Basic residues" evidence="5">
    <location>
        <begin position="1133"/>
        <end position="1143"/>
    </location>
</feature>
<feature type="compositionally biased region" description="Basic and acidic residues" evidence="5">
    <location>
        <begin position="908"/>
        <end position="920"/>
    </location>
</feature>
<dbReference type="InterPro" id="IPR001965">
    <property type="entry name" value="Znf_PHD"/>
</dbReference>
<keyword evidence="8" id="KW-0547">Nucleotide-binding</keyword>
<dbReference type="InterPro" id="IPR049730">
    <property type="entry name" value="SNF2/RAD54-like_C"/>
</dbReference>
<dbReference type="InterPro" id="IPR011011">
    <property type="entry name" value="Znf_FYVE_PHD"/>
</dbReference>
<gene>
    <name evidence="8" type="ORF">SO694_00017044</name>
</gene>
<dbReference type="PROSITE" id="PS51194">
    <property type="entry name" value="HELICASE_CTER"/>
    <property type="match status" value="1"/>
</dbReference>
<dbReference type="Gene3D" id="3.40.50.300">
    <property type="entry name" value="P-loop containing nucleotide triphosphate hydrolases"/>
    <property type="match status" value="1"/>
</dbReference>
<dbReference type="InterPro" id="IPR013083">
    <property type="entry name" value="Znf_RING/FYVE/PHD"/>
</dbReference>
<keyword evidence="3" id="KW-0378">Hydrolase</keyword>
<feature type="region of interest" description="Disordered" evidence="5">
    <location>
        <begin position="1188"/>
        <end position="1256"/>
    </location>
</feature>
<keyword evidence="9" id="KW-1185">Reference proteome</keyword>
<feature type="compositionally biased region" description="Basic residues" evidence="5">
    <location>
        <begin position="1232"/>
        <end position="1241"/>
    </location>
</feature>
<keyword evidence="4" id="KW-0862">Zinc</keyword>
<keyword evidence="1" id="KW-0479">Metal-binding</keyword>
<evidence type="ECO:0000256" key="5">
    <source>
        <dbReference type="SAM" id="MobiDB-lite"/>
    </source>
</evidence>
<organism evidence="8 9">
    <name type="scientific">Aureococcus anophagefferens</name>
    <name type="common">Harmful bloom alga</name>
    <dbReference type="NCBI Taxonomy" id="44056"/>
    <lineage>
        <taxon>Eukaryota</taxon>
        <taxon>Sar</taxon>
        <taxon>Stramenopiles</taxon>
        <taxon>Ochrophyta</taxon>
        <taxon>Pelagophyceae</taxon>
        <taxon>Pelagomonadales</taxon>
        <taxon>Pelagomonadaceae</taxon>
        <taxon>Aureococcus</taxon>
    </lineage>
</organism>
<evidence type="ECO:0000256" key="1">
    <source>
        <dbReference type="ARBA" id="ARBA00022723"/>
    </source>
</evidence>
<feature type="domain" description="Helicase C-terminal" evidence="7">
    <location>
        <begin position="413"/>
        <end position="564"/>
    </location>
</feature>
<sequence>MDHEPWAADLAASSAMEMDAADPGEAARARAGAAREAKAGAVGRARFLLEHEALFRPFNGSVGWCAAAAAAGPRAVVPAFERTPAYVRADMRAYQLEGLRFLAQTYEDGVSAILADEMGLGKTLQTLSFISYLLRERKVSGPFLVICPLSVLSSWLVEASKFCPELRAVKLHSADAAERDRLKATLKDVDSYDLVVTTFEMAKSQSMQSVLGGQMWWRYVILDEGHIIKNEASDISKAVRRFHFEHALLLTGTPLQNDLHELWALLNFLFPDVFPESAAFDAAFDRGGGAAGDGSQLRRANEMMAALMKRRVKQEVEQRLPPKIETKILCPLAPCQRWWYKRLLLRQSQLLAELESDAKDAGAGAASGGWKKLQSLLMQLRKCCNHPYLFEGADPDPGVTDDALVEASGKLHVLDRLLTKLKAKGHRCVLFSQFTSTLDLLDDVLRYRGYEFSRLDGSTNRVQRTVDIQAFNAPGSGVFLFLMSTRAGGLGVNLQTADTCILFDSDWNPQADAQAMARVHRIGQTKPVHVYRLVTKGTVEERIVQRAEKKLYLDSMVNATARASRARRTAPAAAADAADGDAPTGSELLASLTFGAHAIVNGTDADRPLSDAELDAIIDRTRTADTSLGDVLSGGAAHSAEGFESQAQAVSLHSLEGEDFSEKAAATATLGDLGREFAEVQKRARKKRTTTQHVVGVGNVEVLTSEYGDGAGGFSAAKAEEPKAKDVGAVRWEAAASRAALEAIGGRQIAGRDYDHECECLACGDGGDIVMCDQCPTSWHVPCLAALNAKMPTKMQWGCPHHSCLTCGRKAGAAGGLLFRCMRCPRTFCEDHLVPTATIVGKCQRFIKLGQNHPKQACFILCSKDCLDFAVARGEVPASVGYGTAGSIHAAAGLDTTAAAKTSKRCLPAHDEPEAKKPKLEPPPAMRLDERKDWDRLDAETQDRLNVVLLKKRWTVGGASPHFVLRASRVRTGAATALDALHAALFVDDAPRDAARPWSPADVAADIAARWNGPTVKSNASKGVKREKAAAIYLRLVRTFEAWKQYEVDALLYAAQVVKLVKPSKALPTRAEDILNTIGGKAKRHALAHFFTWPRQNSLWLVSLTPPAVRAEKPPPAPPAPPRKEGLRAAKPAAKKPPPKQKARPPPAKVVGGFDDGGFSTLDLAPNAILDHYPLLAPFVEVVERGTPAAAGPKRGRRGGGDDDVAPDTIVPRVPDPPPRSKAKAKDEKKPAAKKKKKKAPKTSAAAEWARGNGLL</sequence>
<keyword evidence="8" id="KW-0067">ATP-binding</keyword>
<dbReference type="PROSITE" id="PS51192">
    <property type="entry name" value="HELICASE_ATP_BIND_1"/>
    <property type="match status" value="1"/>
</dbReference>
<dbReference type="InterPro" id="IPR038718">
    <property type="entry name" value="SNF2-like_sf"/>
</dbReference>
<dbReference type="Pfam" id="PF00176">
    <property type="entry name" value="SNF2-rel_dom"/>
    <property type="match status" value="1"/>
</dbReference>
<keyword evidence="2" id="KW-0863">Zinc-finger</keyword>
<dbReference type="SMART" id="SM00487">
    <property type="entry name" value="DEXDc"/>
    <property type="match status" value="1"/>
</dbReference>
<dbReference type="SMART" id="SM00249">
    <property type="entry name" value="PHD"/>
    <property type="match status" value="1"/>
</dbReference>
<evidence type="ECO:0000313" key="9">
    <source>
        <dbReference type="Proteomes" id="UP001363151"/>
    </source>
</evidence>
<evidence type="ECO:0000259" key="7">
    <source>
        <dbReference type="PROSITE" id="PS51194"/>
    </source>
</evidence>
<evidence type="ECO:0000259" key="6">
    <source>
        <dbReference type="PROSITE" id="PS51192"/>
    </source>
</evidence>
<proteinExistence type="predicted"/>
<evidence type="ECO:0000256" key="2">
    <source>
        <dbReference type="ARBA" id="ARBA00022771"/>
    </source>
</evidence>
<dbReference type="SMART" id="SM00490">
    <property type="entry name" value="HELICc"/>
    <property type="match status" value="1"/>
</dbReference>
<dbReference type="InterPro" id="IPR027417">
    <property type="entry name" value="P-loop_NTPase"/>
</dbReference>
<evidence type="ECO:0000313" key="8">
    <source>
        <dbReference type="EMBL" id="KAK7242465.1"/>
    </source>
</evidence>
<dbReference type="CDD" id="cd18793">
    <property type="entry name" value="SF2_C_SNF"/>
    <property type="match status" value="1"/>
</dbReference>
<dbReference type="CDD" id="cd17919">
    <property type="entry name" value="DEXHc_Snf"/>
    <property type="match status" value="1"/>
</dbReference>
<keyword evidence="8" id="KW-0347">Helicase</keyword>